<comment type="similarity">
    <text evidence="2">Belongs to the bacterial solute-binding protein 2 family.</text>
</comment>
<dbReference type="SUPFAM" id="SSF53822">
    <property type="entry name" value="Periplasmic binding protein-like I"/>
    <property type="match status" value="1"/>
</dbReference>
<evidence type="ECO:0000313" key="5">
    <source>
        <dbReference type="EMBL" id="NJC72910.1"/>
    </source>
</evidence>
<comment type="caution">
    <text evidence="5">The sequence shown here is derived from an EMBL/GenBank/DDBJ whole genome shotgun (WGS) entry which is preliminary data.</text>
</comment>
<dbReference type="InterPro" id="IPR025997">
    <property type="entry name" value="SBP_2_dom"/>
</dbReference>
<keyword evidence="3" id="KW-0732">Signal</keyword>
<dbReference type="Pfam" id="PF13407">
    <property type="entry name" value="Peripla_BP_4"/>
    <property type="match status" value="1"/>
</dbReference>
<reference evidence="5 6" key="1">
    <citation type="submission" date="2020-03" db="EMBL/GenBank/DDBJ databases">
        <title>WGS of the type strain of Planosporangium spp.</title>
        <authorList>
            <person name="Thawai C."/>
        </authorList>
    </citation>
    <scope>NUCLEOTIDE SEQUENCE [LARGE SCALE GENOMIC DNA]</scope>
    <source>
        <strain evidence="5 6">TBRC 5610</strain>
    </source>
</reference>
<dbReference type="PROSITE" id="PS51318">
    <property type="entry name" value="TAT"/>
    <property type="match status" value="1"/>
</dbReference>
<evidence type="ECO:0000256" key="3">
    <source>
        <dbReference type="ARBA" id="ARBA00022729"/>
    </source>
</evidence>
<dbReference type="Gene3D" id="3.40.50.2300">
    <property type="match status" value="2"/>
</dbReference>
<dbReference type="InterPro" id="IPR028082">
    <property type="entry name" value="Peripla_BP_I"/>
</dbReference>
<organism evidence="5 6">
    <name type="scientific">Planosporangium thailandense</name>
    <dbReference type="NCBI Taxonomy" id="765197"/>
    <lineage>
        <taxon>Bacteria</taxon>
        <taxon>Bacillati</taxon>
        <taxon>Actinomycetota</taxon>
        <taxon>Actinomycetes</taxon>
        <taxon>Micromonosporales</taxon>
        <taxon>Micromonosporaceae</taxon>
        <taxon>Planosporangium</taxon>
    </lineage>
</organism>
<name>A0ABX0Y5S9_9ACTN</name>
<keyword evidence="6" id="KW-1185">Reference proteome</keyword>
<dbReference type="Proteomes" id="UP000722989">
    <property type="component" value="Unassembled WGS sequence"/>
</dbReference>
<comment type="subcellular location">
    <subcellularLocation>
        <location evidence="1">Cell envelope</location>
    </subcellularLocation>
</comment>
<evidence type="ECO:0000256" key="2">
    <source>
        <dbReference type="ARBA" id="ARBA00007639"/>
    </source>
</evidence>
<dbReference type="InterPro" id="IPR006311">
    <property type="entry name" value="TAT_signal"/>
</dbReference>
<evidence type="ECO:0000256" key="1">
    <source>
        <dbReference type="ARBA" id="ARBA00004196"/>
    </source>
</evidence>
<gene>
    <name evidence="5" type="ORF">HC031_24800</name>
</gene>
<dbReference type="EMBL" id="JAATVY010000023">
    <property type="protein sequence ID" value="NJC72910.1"/>
    <property type="molecule type" value="Genomic_DNA"/>
</dbReference>
<protein>
    <submittedName>
        <fullName evidence="5">Substrate-binding domain-containing protein</fullName>
    </submittedName>
</protein>
<feature type="domain" description="Periplasmic binding protein" evidence="4">
    <location>
        <begin position="62"/>
        <end position="307"/>
    </location>
</feature>
<evidence type="ECO:0000259" key="4">
    <source>
        <dbReference type="Pfam" id="PF13407"/>
    </source>
</evidence>
<dbReference type="PANTHER" id="PTHR46847">
    <property type="entry name" value="D-ALLOSE-BINDING PERIPLASMIC PROTEIN-RELATED"/>
    <property type="match status" value="1"/>
</dbReference>
<dbReference type="PANTHER" id="PTHR46847:SF1">
    <property type="entry name" value="D-ALLOSE-BINDING PERIPLASMIC PROTEIN-RELATED"/>
    <property type="match status" value="1"/>
</dbReference>
<evidence type="ECO:0000313" key="6">
    <source>
        <dbReference type="Proteomes" id="UP000722989"/>
    </source>
</evidence>
<accession>A0ABX0Y5S9</accession>
<sequence length="333" mass="34584">MNEPESTGGLSRRGILGIAGGVAASFGLAACTRGKDSGGGSGSTSGAQGSGTYYWISHGAPNDQVHVIANKGATRAGKDLGVTVRTSLHNNDIPSHQQAIQSAIAAKATGIATSIPQAKVFNDLIKQATDAGIPVVTFNQDEPDSERVAYVGADLKNAGAVWAHYLVDNNLVKPGDKVWLPVEVAGASYQVLETEGAKSVFAEKNISVDVFQAGGDPAASLTAMRNYLTAHRDVNAIIGLGDSVMGNVPQALQGVGATPGKIPVVGWGNNKATAEAVKAGWVNAALWQFPDTQGYMPIVILNMLHNGLAGGYDITSQALYTKKNVANFERFVQ</sequence>
<proteinExistence type="inferred from homology"/>